<evidence type="ECO:0000313" key="5">
    <source>
        <dbReference type="Proteomes" id="UP000325440"/>
    </source>
</evidence>
<protein>
    <recommendedName>
        <fullName evidence="3">Myb/SANT-like DNA-binding domain-containing protein</fullName>
    </recommendedName>
</protein>
<dbReference type="Gene3D" id="1.10.10.60">
    <property type="entry name" value="Homeodomain-like"/>
    <property type="match status" value="1"/>
</dbReference>
<dbReference type="AlphaFoldDB" id="A0A5E4M5U0"/>
<dbReference type="OrthoDB" id="6816023at2759"/>
<organism evidence="4 5">
    <name type="scientific">Cinara cedri</name>
    <dbReference type="NCBI Taxonomy" id="506608"/>
    <lineage>
        <taxon>Eukaryota</taxon>
        <taxon>Metazoa</taxon>
        <taxon>Ecdysozoa</taxon>
        <taxon>Arthropoda</taxon>
        <taxon>Hexapoda</taxon>
        <taxon>Insecta</taxon>
        <taxon>Pterygota</taxon>
        <taxon>Neoptera</taxon>
        <taxon>Paraneoptera</taxon>
        <taxon>Hemiptera</taxon>
        <taxon>Sternorrhyncha</taxon>
        <taxon>Aphidomorpha</taxon>
        <taxon>Aphidoidea</taxon>
        <taxon>Aphididae</taxon>
        <taxon>Lachninae</taxon>
        <taxon>Cinara</taxon>
    </lineage>
</organism>
<name>A0A5E4M5U0_9HEMI</name>
<dbReference type="InterPro" id="IPR044822">
    <property type="entry name" value="Myb_DNA-bind_4"/>
</dbReference>
<keyword evidence="1" id="KW-0175">Coiled coil</keyword>
<reference evidence="4 5" key="1">
    <citation type="submission" date="2019-08" db="EMBL/GenBank/DDBJ databases">
        <authorList>
            <person name="Alioto T."/>
            <person name="Alioto T."/>
            <person name="Gomez Garrido J."/>
        </authorList>
    </citation>
    <scope>NUCLEOTIDE SEQUENCE [LARGE SCALE GENOMIC DNA]</scope>
</reference>
<feature type="compositionally biased region" description="Polar residues" evidence="2">
    <location>
        <begin position="64"/>
        <end position="79"/>
    </location>
</feature>
<dbReference type="EMBL" id="CABPRJ010000042">
    <property type="protein sequence ID" value="VVC26691.1"/>
    <property type="molecule type" value="Genomic_DNA"/>
</dbReference>
<gene>
    <name evidence="4" type="ORF">CINCED_3A014709</name>
</gene>
<feature type="region of interest" description="Disordered" evidence="2">
    <location>
        <begin position="306"/>
        <end position="327"/>
    </location>
</feature>
<evidence type="ECO:0000259" key="3">
    <source>
        <dbReference type="Pfam" id="PF13837"/>
    </source>
</evidence>
<feature type="coiled-coil region" evidence="1">
    <location>
        <begin position="343"/>
        <end position="370"/>
    </location>
</feature>
<feature type="domain" description="Myb/SANT-like DNA-binding" evidence="3">
    <location>
        <begin position="111"/>
        <end position="199"/>
    </location>
</feature>
<sequence>MAMRFKSIFLDPQTSQPTYNNKNEVLCEVLLEGKSTALAYVPAATIRSIGIILPKRIRPKPQVPDNSQDLQNRSDNKSPSPEIIEIIEEFASDNNTDYIWSPYRSTPDDHKATKKFIEILSNETYAEKLKDKITPKFKIWQQISNEMKNAGFPVAENEKEGGKKCDQKWRNLENKYALYNASSKNGQLARKKPPYYDMIYAIKNKNFKKSIRTLAEENQNRTSPINHQNCETVVLSNEHCPVNQQICETVVLSNEQSPVNQQNCETVVLSNEQSPVNQQNCETVILSDEQSPVNQQNCETVVLSSEQTNNTHCEPKTSSNSKDSALSPSELLQRITVHHEEILDMQKRHFEEMKANLKKQDDQREEMLRMFASLVEESKRKRKRSESD</sequence>
<evidence type="ECO:0000256" key="2">
    <source>
        <dbReference type="SAM" id="MobiDB-lite"/>
    </source>
</evidence>
<feature type="region of interest" description="Disordered" evidence="2">
    <location>
        <begin position="58"/>
        <end position="79"/>
    </location>
</feature>
<evidence type="ECO:0000313" key="4">
    <source>
        <dbReference type="EMBL" id="VVC26691.1"/>
    </source>
</evidence>
<proteinExistence type="predicted"/>
<keyword evidence="5" id="KW-1185">Reference proteome</keyword>
<dbReference type="Proteomes" id="UP000325440">
    <property type="component" value="Unassembled WGS sequence"/>
</dbReference>
<evidence type="ECO:0000256" key="1">
    <source>
        <dbReference type="SAM" id="Coils"/>
    </source>
</evidence>
<accession>A0A5E4M5U0</accession>
<dbReference type="Pfam" id="PF13837">
    <property type="entry name" value="Myb_DNA-bind_4"/>
    <property type="match status" value="1"/>
</dbReference>